<dbReference type="Gene3D" id="3.40.50.2300">
    <property type="match status" value="1"/>
</dbReference>
<dbReference type="SUPFAM" id="SSF55874">
    <property type="entry name" value="ATPase domain of HSP90 chaperone/DNA topoisomerase II/histidine kinase"/>
    <property type="match status" value="1"/>
</dbReference>
<dbReference type="Pfam" id="PF00072">
    <property type="entry name" value="Response_reg"/>
    <property type="match status" value="1"/>
</dbReference>
<dbReference type="InterPro" id="IPR000014">
    <property type="entry name" value="PAS"/>
</dbReference>
<dbReference type="GO" id="GO:0009927">
    <property type="term" value="F:histidine phosphotransfer kinase activity"/>
    <property type="evidence" value="ECO:0007669"/>
    <property type="project" value="TreeGrafter"/>
</dbReference>
<dbReference type="GO" id="GO:0000155">
    <property type="term" value="F:phosphorelay sensor kinase activity"/>
    <property type="evidence" value="ECO:0007669"/>
    <property type="project" value="InterPro"/>
</dbReference>
<organism evidence="11 12">
    <name type="scientific">Stigmatella aurantiaca</name>
    <dbReference type="NCBI Taxonomy" id="41"/>
    <lineage>
        <taxon>Bacteria</taxon>
        <taxon>Pseudomonadati</taxon>
        <taxon>Myxococcota</taxon>
        <taxon>Myxococcia</taxon>
        <taxon>Myxococcales</taxon>
        <taxon>Cystobacterineae</taxon>
        <taxon>Archangiaceae</taxon>
        <taxon>Stigmatella</taxon>
    </lineage>
</organism>
<dbReference type="Pfam" id="PF00512">
    <property type="entry name" value="HisKA"/>
    <property type="match status" value="1"/>
</dbReference>
<dbReference type="InterPro" id="IPR011006">
    <property type="entry name" value="CheY-like_superfamily"/>
</dbReference>
<feature type="domain" description="PAC" evidence="10">
    <location>
        <begin position="214"/>
        <end position="268"/>
    </location>
</feature>
<dbReference type="InterPro" id="IPR001789">
    <property type="entry name" value="Sig_transdc_resp-reg_receiver"/>
</dbReference>
<keyword evidence="5" id="KW-0418">Kinase</keyword>
<evidence type="ECO:0000256" key="6">
    <source>
        <dbReference type="PROSITE-ProRule" id="PRU00169"/>
    </source>
</evidence>
<dbReference type="SUPFAM" id="SSF47384">
    <property type="entry name" value="Homodimeric domain of signal transducing histidine kinase"/>
    <property type="match status" value="1"/>
</dbReference>
<dbReference type="InterPro" id="IPR035965">
    <property type="entry name" value="PAS-like_dom_sf"/>
</dbReference>
<dbReference type="PRINTS" id="PR00344">
    <property type="entry name" value="BCTRLSENSOR"/>
</dbReference>
<evidence type="ECO:0000313" key="11">
    <source>
        <dbReference type="EMBL" id="SEK46846.1"/>
    </source>
</evidence>
<dbReference type="SMART" id="SM00448">
    <property type="entry name" value="REC"/>
    <property type="match status" value="1"/>
</dbReference>
<dbReference type="InterPro" id="IPR004358">
    <property type="entry name" value="Sig_transdc_His_kin-like_C"/>
</dbReference>
<dbReference type="InterPro" id="IPR003661">
    <property type="entry name" value="HisK_dim/P_dom"/>
</dbReference>
<dbReference type="CDD" id="cd00130">
    <property type="entry name" value="PAS"/>
    <property type="match status" value="1"/>
</dbReference>
<dbReference type="SMART" id="SM00388">
    <property type="entry name" value="HisKA"/>
    <property type="match status" value="1"/>
</dbReference>
<dbReference type="PANTHER" id="PTHR43047">
    <property type="entry name" value="TWO-COMPONENT HISTIDINE PROTEIN KINASE"/>
    <property type="match status" value="1"/>
</dbReference>
<dbReference type="Pfam" id="PF13426">
    <property type="entry name" value="PAS_9"/>
    <property type="match status" value="1"/>
</dbReference>
<sequence length="498" mass="56289">MSGHPLRVLLVENEEDDAELILEQLRKADFEPFWRRVDTAEDMRKELLEQSWDIILCDYVMPHFSGADALALLQETGLDVPFIIVSGRIGEEVAVHSLKMGAQDFFRKDRLRLLGTAVQRELREAGLRRESYRARVALQEAESERALLLDNIKDYAIFTMGPEGTLTSWNPGVERLKGYKAEEFIGQPFSMLFLPEDVVRGLPEEEMRQAVAQRRFEAEGWRRRKDGSRFWAEVALTPIFTANGELHGFTQVTRDSTERKRLLEELRAAIRLRDQFLAIASHELKTPLTSLKLQLQSMAPLAAEAARVTPKAEVLPRKLQVVSRQADRLSGLIDNLLDVSQITSERLALRRETLDLVELAREVSARFEDLQKTSHCSLNVTAPGPVLGSFDRLRMENVLTHLLSNAFKFGAGKPVDLSVESLEGSARLTIRDRGIGISQEDQARIFERFERAVPEKNYGGFGLGLWIVRQVVEAHGGRIEMHSQPGEGSAFVVSIPQR</sequence>
<dbReference type="CDD" id="cd00075">
    <property type="entry name" value="HATPase"/>
    <property type="match status" value="1"/>
</dbReference>
<dbReference type="SMART" id="SM00387">
    <property type="entry name" value="HATPase_c"/>
    <property type="match status" value="1"/>
</dbReference>
<dbReference type="InterPro" id="IPR003594">
    <property type="entry name" value="HATPase_dom"/>
</dbReference>
<keyword evidence="12" id="KW-1185">Reference proteome</keyword>
<dbReference type="RefSeq" id="WP_083422997.1">
    <property type="nucleotide sequence ID" value="NZ_FOAP01000001.1"/>
</dbReference>
<evidence type="ECO:0000256" key="5">
    <source>
        <dbReference type="ARBA" id="ARBA00022777"/>
    </source>
</evidence>
<dbReference type="PROSITE" id="PS50113">
    <property type="entry name" value="PAC"/>
    <property type="match status" value="1"/>
</dbReference>
<dbReference type="InterPro" id="IPR005467">
    <property type="entry name" value="His_kinase_dom"/>
</dbReference>
<dbReference type="EMBL" id="FOAP01000001">
    <property type="protein sequence ID" value="SEK46846.1"/>
    <property type="molecule type" value="Genomic_DNA"/>
</dbReference>
<feature type="domain" description="PAS" evidence="9">
    <location>
        <begin position="141"/>
        <end position="197"/>
    </location>
</feature>
<dbReference type="SUPFAM" id="SSF52172">
    <property type="entry name" value="CheY-like"/>
    <property type="match status" value="1"/>
</dbReference>
<dbReference type="PROSITE" id="PS50109">
    <property type="entry name" value="HIS_KIN"/>
    <property type="match status" value="1"/>
</dbReference>
<keyword evidence="3 6" id="KW-0597">Phosphoprotein</keyword>
<dbReference type="InterPro" id="IPR000700">
    <property type="entry name" value="PAS-assoc_C"/>
</dbReference>
<dbReference type="SUPFAM" id="SSF55785">
    <property type="entry name" value="PYP-like sensor domain (PAS domain)"/>
    <property type="match status" value="1"/>
</dbReference>
<dbReference type="Gene3D" id="3.30.450.20">
    <property type="entry name" value="PAS domain"/>
    <property type="match status" value="1"/>
</dbReference>
<evidence type="ECO:0000256" key="4">
    <source>
        <dbReference type="ARBA" id="ARBA00022679"/>
    </source>
</evidence>
<dbReference type="Proteomes" id="UP000182719">
    <property type="component" value="Unassembled WGS sequence"/>
</dbReference>
<gene>
    <name evidence="11" type="ORF">SAMN05444354_101650</name>
</gene>
<reference evidence="12" key="1">
    <citation type="submission" date="2016-10" db="EMBL/GenBank/DDBJ databases">
        <authorList>
            <person name="Varghese N."/>
            <person name="Submissions S."/>
        </authorList>
    </citation>
    <scope>NUCLEOTIDE SEQUENCE [LARGE SCALE GENOMIC DNA]</scope>
    <source>
        <strain evidence="12">DSM 17044</strain>
    </source>
</reference>
<dbReference type="CDD" id="cd00156">
    <property type="entry name" value="REC"/>
    <property type="match status" value="1"/>
</dbReference>
<dbReference type="PROSITE" id="PS50112">
    <property type="entry name" value="PAS"/>
    <property type="match status" value="1"/>
</dbReference>
<dbReference type="InterPro" id="IPR036097">
    <property type="entry name" value="HisK_dim/P_sf"/>
</dbReference>
<evidence type="ECO:0000256" key="1">
    <source>
        <dbReference type="ARBA" id="ARBA00000085"/>
    </source>
</evidence>
<dbReference type="Gene3D" id="3.30.565.10">
    <property type="entry name" value="Histidine kinase-like ATPase, C-terminal domain"/>
    <property type="match status" value="1"/>
</dbReference>
<dbReference type="SMART" id="SM00091">
    <property type="entry name" value="PAS"/>
    <property type="match status" value="1"/>
</dbReference>
<dbReference type="Pfam" id="PF02518">
    <property type="entry name" value="HATPase_c"/>
    <property type="match status" value="1"/>
</dbReference>
<dbReference type="AlphaFoldDB" id="A0A1H7H8X2"/>
<name>A0A1H7H8X2_STIAU</name>
<dbReference type="PROSITE" id="PS50110">
    <property type="entry name" value="RESPONSE_REGULATORY"/>
    <property type="match status" value="1"/>
</dbReference>
<evidence type="ECO:0000259" key="10">
    <source>
        <dbReference type="PROSITE" id="PS50113"/>
    </source>
</evidence>
<comment type="catalytic activity">
    <reaction evidence="1">
        <text>ATP + protein L-histidine = ADP + protein N-phospho-L-histidine.</text>
        <dbReference type="EC" id="2.7.13.3"/>
    </reaction>
</comment>
<evidence type="ECO:0000256" key="2">
    <source>
        <dbReference type="ARBA" id="ARBA00012438"/>
    </source>
</evidence>
<evidence type="ECO:0000313" key="12">
    <source>
        <dbReference type="Proteomes" id="UP000182719"/>
    </source>
</evidence>
<dbReference type="FunFam" id="3.30.565.10:FF:000006">
    <property type="entry name" value="Sensor histidine kinase WalK"/>
    <property type="match status" value="1"/>
</dbReference>
<dbReference type="InterPro" id="IPR036890">
    <property type="entry name" value="HATPase_C_sf"/>
</dbReference>
<feature type="domain" description="Response regulatory" evidence="8">
    <location>
        <begin position="7"/>
        <end position="123"/>
    </location>
</feature>
<dbReference type="PANTHER" id="PTHR43047:SF72">
    <property type="entry name" value="OSMOSENSING HISTIDINE PROTEIN KINASE SLN1"/>
    <property type="match status" value="1"/>
</dbReference>
<evidence type="ECO:0000256" key="3">
    <source>
        <dbReference type="ARBA" id="ARBA00022553"/>
    </source>
</evidence>
<dbReference type="NCBIfam" id="TIGR00229">
    <property type="entry name" value="sensory_box"/>
    <property type="match status" value="1"/>
</dbReference>
<proteinExistence type="predicted"/>
<dbReference type="OrthoDB" id="5525648at2"/>
<dbReference type="Gene3D" id="1.10.287.130">
    <property type="match status" value="1"/>
</dbReference>
<protein>
    <recommendedName>
        <fullName evidence="2">histidine kinase</fullName>
        <ecNumber evidence="2">2.7.13.3</ecNumber>
    </recommendedName>
</protein>
<keyword evidence="4" id="KW-0808">Transferase</keyword>
<evidence type="ECO:0000259" key="9">
    <source>
        <dbReference type="PROSITE" id="PS50112"/>
    </source>
</evidence>
<feature type="domain" description="Histidine kinase" evidence="7">
    <location>
        <begin position="279"/>
        <end position="498"/>
    </location>
</feature>
<accession>A0A1H7H8X2</accession>
<dbReference type="CDD" id="cd00082">
    <property type="entry name" value="HisKA"/>
    <property type="match status" value="1"/>
</dbReference>
<dbReference type="EC" id="2.7.13.3" evidence="2"/>
<dbReference type="GO" id="GO:0005886">
    <property type="term" value="C:plasma membrane"/>
    <property type="evidence" value="ECO:0007669"/>
    <property type="project" value="TreeGrafter"/>
</dbReference>
<evidence type="ECO:0000259" key="8">
    <source>
        <dbReference type="PROSITE" id="PS50110"/>
    </source>
</evidence>
<feature type="modified residue" description="4-aspartylphosphate" evidence="6">
    <location>
        <position position="58"/>
    </location>
</feature>
<evidence type="ECO:0000259" key="7">
    <source>
        <dbReference type="PROSITE" id="PS50109"/>
    </source>
</evidence>